<feature type="transmembrane region" description="Helical" evidence="1">
    <location>
        <begin position="52"/>
        <end position="72"/>
    </location>
</feature>
<evidence type="ECO:0000313" key="2">
    <source>
        <dbReference type="EMBL" id="QHU31861.1"/>
    </source>
</evidence>
<keyword evidence="1" id="KW-1133">Transmembrane helix</keyword>
<keyword evidence="1" id="KW-0812">Transmembrane</keyword>
<name>A0A6C0LQ44_9ZZZZ</name>
<dbReference type="AlphaFoldDB" id="A0A6C0LQ44"/>
<sequence length="210" mass="23536">MSTNEAETQSGLQWNSTIDKMMADWCDQSKCFNWMHTQAYSRYSKRALTMSITTNIVISLSGIGNLIVGAVTTDATKTSIIFGCISIGVGIVNMIQDKFNWTAMATNYKQSAEKWDIITRKMEEQLAIPYSGRKDCGTFLKYIKQDINIASEVNSTIPKDIRNQCAEKFSKIKDFDIPDICGQVEHTAIYVPEHSIQVPLLSDQVEPSKG</sequence>
<proteinExistence type="predicted"/>
<accession>A0A6C0LQ44</accession>
<evidence type="ECO:0000256" key="1">
    <source>
        <dbReference type="SAM" id="Phobius"/>
    </source>
</evidence>
<organism evidence="2">
    <name type="scientific">viral metagenome</name>
    <dbReference type="NCBI Taxonomy" id="1070528"/>
    <lineage>
        <taxon>unclassified sequences</taxon>
        <taxon>metagenomes</taxon>
        <taxon>organismal metagenomes</taxon>
    </lineage>
</organism>
<feature type="transmembrane region" description="Helical" evidence="1">
    <location>
        <begin position="78"/>
        <end position="95"/>
    </location>
</feature>
<dbReference type="EMBL" id="MN740533">
    <property type="protein sequence ID" value="QHU31861.1"/>
    <property type="molecule type" value="Genomic_DNA"/>
</dbReference>
<reference evidence="2" key="1">
    <citation type="journal article" date="2020" name="Nature">
        <title>Giant virus diversity and host interactions through global metagenomics.</title>
        <authorList>
            <person name="Schulz F."/>
            <person name="Roux S."/>
            <person name="Paez-Espino D."/>
            <person name="Jungbluth S."/>
            <person name="Walsh D.A."/>
            <person name="Denef V.J."/>
            <person name="McMahon K.D."/>
            <person name="Konstantinidis K.T."/>
            <person name="Eloe-Fadrosh E.A."/>
            <person name="Kyrpides N.C."/>
            <person name="Woyke T."/>
        </authorList>
    </citation>
    <scope>NUCLEOTIDE SEQUENCE</scope>
    <source>
        <strain evidence="2">GVMAG-M-3300027963-41</strain>
    </source>
</reference>
<evidence type="ECO:0008006" key="3">
    <source>
        <dbReference type="Google" id="ProtNLM"/>
    </source>
</evidence>
<keyword evidence="1" id="KW-0472">Membrane</keyword>
<protein>
    <recommendedName>
        <fullName evidence="3">SMODS and SLOG-associating 2TM effector domain-containing protein</fullName>
    </recommendedName>
</protein>